<organism evidence="2 3">
    <name type="scientific">Thalassobacillus cyri</name>
    <dbReference type="NCBI Taxonomy" id="571932"/>
    <lineage>
        <taxon>Bacteria</taxon>
        <taxon>Bacillati</taxon>
        <taxon>Bacillota</taxon>
        <taxon>Bacilli</taxon>
        <taxon>Bacillales</taxon>
        <taxon>Bacillaceae</taxon>
        <taxon>Thalassobacillus</taxon>
    </lineage>
</organism>
<feature type="signal peptide" evidence="1">
    <location>
        <begin position="1"/>
        <end position="20"/>
    </location>
</feature>
<dbReference type="PROSITE" id="PS51257">
    <property type="entry name" value="PROKAR_LIPOPROTEIN"/>
    <property type="match status" value="1"/>
</dbReference>
<sequence length="87" mass="9695">MRYKSLVWLVLAVITLSACTGQRTLHYTGESENWEVTYRINQTSSDTLNRSASIQYIGEGEPPETIDYHFISQMSESSGGTSLSDQG</sequence>
<accession>A0A1H4FPE9</accession>
<keyword evidence="1" id="KW-0732">Signal</keyword>
<keyword evidence="3" id="KW-1185">Reference proteome</keyword>
<dbReference type="OrthoDB" id="1928231at2"/>
<dbReference type="STRING" id="571932.SAMN05421743_11213"/>
<feature type="chain" id="PRO_5039267424" evidence="1">
    <location>
        <begin position="21"/>
        <end position="87"/>
    </location>
</feature>
<proteinExistence type="predicted"/>
<evidence type="ECO:0000313" key="3">
    <source>
        <dbReference type="Proteomes" id="UP000198584"/>
    </source>
</evidence>
<dbReference type="AlphaFoldDB" id="A0A1H4FPE9"/>
<name>A0A1H4FPE9_9BACI</name>
<reference evidence="2 3" key="1">
    <citation type="submission" date="2016-10" db="EMBL/GenBank/DDBJ databases">
        <authorList>
            <person name="de Groot N.N."/>
        </authorList>
    </citation>
    <scope>NUCLEOTIDE SEQUENCE [LARGE SCALE GENOMIC DNA]</scope>
    <source>
        <strain evidence="2 3">CCM7597</strain>
    </source>
</reference>
<evidence type="ECO:0000256" key="1">
    <source>
        <dbReference type="SAM" id="SignalP"/>
    </source>
</evidence>
<dbReference type="Proteomes" id="UP000198584">
    <property type="component" value="Unassembled WGS sequence"/>
</dbReference>
<evidence type="ECO:0000313" key="2">
    <source>
        <dbReference type="EMBL" id="SEA98568.1"/>
    </source>
</evidence>
<dbReference type="RefSeq" id="WP_093045615.1">
    <property type="nucleotide sequence ID" value="NZ_FNQR01000012.1"/>
</dbReference>
<gene>
    <name evidence="2" type="ORF">SAMN05421743_11213</name>
</gene>
<dbReference type="EMBL" id="FNQR01000012">
    <property type="protein sequence ID" value="SEA98568.1"/>
    <property type="molecule type" value="Genomic_DNA"/>
</dbReference>
<protein>
    <submittedName>
        <fullName evidence="2">Uncharacterized protein</fullName>
    </submittedName>
</protein>